<dbReference type="GO" id="GO:0015179">
    <property type="term" value="F:L-amino acid transmembrane transporter activity"/>
    <property type="evidence" value="ECO:0007669"/>
    <property type="project" value="TreeGrafter"/>
</dbReference>
<protein>
    <recommendedName>
        <fullName evidence="8">Amino acid permease/ SLC12A domain-containing protein</fullName>
    </recommendedName>
</protein>
<feature type="transmembrane region" description="Helical" evidence="6">
    <location>
        <begin position="206"/>
        <end position="226"/>
    </location>
</feature>
<dbReference type="PIRSF" id="PIRSF006060">
    <property type="entry name" value="AA_transporter"/>
    <property type="match status" value="1"/>
</dbReference>
<accession>A0A0B7KJS1</accession>
<feature type="transmembrane region" description="Helical" evidence="6">
    <location>
        <begin position="284"/>
        <end position="305"/>
    </location>
</feature>
<dbReference type="Pfam" id="PF13520">
    <property type="entry name" value="AA_permease_2"/>
    <property type="match status" value="1"/>
</dbReference>
<dbReference type="AlphaFoldDB" id="A0A0B7KJS1"/>
<dbReference type="EMBL" id="CDPU01000046">
    <property type="protein sequence ID" value="CEO54931.1"/>
    <property type="molecule type" value="Genomic_DNA"/>
</dbReference>
<evidence type="ECO:0000256" key="2">
    <source>
        <dbReference type="ARBA" id="ARBA00022692"/>
    </source>
</evidence>
<dbReference type="InterPro" id="IPR050598">
    <property type="entry name" value="AminoAcid_Transporter"/>
</dbReference>
<sequence length="533" mass="57944">MGEKDEITAVQAAPDLQPTTSDSDGSEKRGFENIKEENILQERTIGLFGAVSLIVNKIALSSPVIVLAELMPGCSIFSTPSGILKTSGSVGMALMCWIIGAVIATSGAFVMLDFGTAIPRSGGLKNYLERAFHPRLLQTCIYAFYCVFLQVSASNAITFASYILVAAGSEETTWKLRGISIAGAAFSVGIHIVAPKYGRWLQDLLSAVKLFTLLFICCCGFAALAGHLKIEKPNNFTNAFEGTSNSGYNIGTSILNVIFSYSGYDNLNTVLSEVKNPEKTLKRALPLSMISLTVLYMLANVAYFAGVPRDEFIAAKVTVAASLFRNLFGESAASKAMPALVALSALGHLLGIAFTIPRVIQELAKDGIMPFSNLFMQNKPFRTPIWALLLHLGVTIIFICAPPAGDTFSFIVSLSTYPGVVILTAITVGLVKLRLSPKENFVSPQRAPWAVVIVYLAANIFLLVMPFVRPPNGKGNTYLPYWLSSVVPLGILSLGIIYYLLRWVIFPKVFRYRIEEVQVELSDGSKITRFKRV</sequence>
<proteinExistence type="predicted"/>
<feature type="transmembrane region" description="Helical" evidence="6">
    <location>
        <begin position="136"/>
        <end position="164"/>
    </location>
</feature>
<dbReference type="GO" id="GO:0016020">
    <property type="term" value="C:membrane"/>
    <property type="evidence" value="ECO:0007669"/>
    <property type="project" value="UniProtKB-SubCell"/>
</dbReference>
<evidence type="ECO:0000256" key="3">
    <source>
        <dbReference type="ARBA" id="ARBA00022989"/>
    </source>
</evidence>
<feature type="transmembrane region" description="Helical" evidence="6">
    <location>
        <begin position="447"/>
        <end position="468"/>
    </location>
</feature>
<feature type="transmembrane region" description="Helical" evidence="6">
    <location>
        <begin position="88"/>
        <end position="115"/>
    </location>
</feature>
<evidence type="ECO:0008006" key="8">
    <source>
        <dbReference type="Google" id="ProtNLM"/>
    </source>
</evidence>
<evidence type="ECO:0000256" key="4">
    <source>
        <dbReference type="ARBA" id="ARBA00023136"/>
    </source>
</evidence>
<keyword evidence="2 6" id="KW-0812">Transmembrane</keyword>
<evidence type="ECO:0000256" key="6">
    <source>
        <dbReference type="SAM" id="Phobius"/>
    </source>
</evidence>
<feature type="transmembrane region" description="Helical" evidence="6">
    <location>
        <begin position="45"/>
        <end position="68"/>
    </location>
</feature>
<evidence type="ECO:0000256" key="1">
    <source>
        <dbReference type="ARBA" id="ARBA00004141"/>
    </source>
</evidence>
<organism evidence="7">
    <name type="scientific">Bionectria ochroleuca</name>
    <name type="common">Gliocladium roseum</name>
    <dbReference type="NCBI Taxonomy" id="29856"/>
    <lineage>
        <taxon>Eukaryota</taxon>
        <taxon>Fungi</taxon>
        <taxon>Dikarya</taxon>
        <taxon>Ascomycota</taxon>
        <taxon>Pezizomycotina</taxon>
        <taxon>Sordariomycetes</taxon>
        <taxon>Hypocreomycetidae</taxon>
        <taxon>Hypocreales</taxon>
        <taxon>Bionectriaceae</taxon>
        <taxon>Clonostachys</taxon>
    </lineage>
</organism>
<keyword evidence="3 6" id="KW-1133">Transmembrane helix</keyword>
<keyword evidence="4 6" id="KW-0472">Membrane</keyword>
<dbReference type="PANTHER" id="PTHR11785:SF382">
    <property type="entry name" value="LOW-AFFINITY METHIONINE PERMEASE"/>
    <property type="match status" value="1"/>
</dbReference>
<reference evidence="7" key="1">
    <citation type="submission" date="2015-01" db="EMBL/GenBank/DDBJ databases">
        <authorList>
            <person name="Durling Mikael"/>
        </authorList>
    </citation>
    <scope>NUCLEOTIDE SEQUENCE</scope>
</reference>
<evidence type="ECO:0000256" key="5">
    <source>
        <dbReference type="SAM" id="MobiDB-lite"/>
    </source>
</evidence>
<gene>
    <name evidence="7" type="ORF">BN869_000010989_1</name>
</gene>
<comment type="subcellular location">
    <subcellularLocation>
        <location evidence="1">Membrane</location>
        <topology evidence="1">Multi-pass membrane protein</topology>
    </subcellularLocation>
</comment>
<evidence type="ECO:0000313" key="7">
    <source>
        <dbReference type="EMBL" id="CEO54931.1"/>
    </source>
</evidence>
<dbReference type="PANTHER" id="PTHR11785">
    <property type="entry name" value="AMINO ACID TRANSPORTER"/>
    <property type="match status" value="1"/>
</dbReference>
<feature type="transmembrane region" description="Helical" evidence="6">
    <location>
        <begin position="176"/>
        <end position="194"/>
    </location>
</feature>
<feature type="transmembrane region" description="Helical" evidence="6">
    <location>
        <begin position="480"/>
        <end position="501"/>
    </location>
</feature>
<name>A0A0B7KJS1_BIOOC</name>
<feature type="transmembrane region" description="Helical" evidence="6">
    <location>
        <begin position="381"/>
        <end position="404"/>
    </location>
</feature>
<feature type="transmembrane region" description="Helical" evidence="6">
    <location>
        <begin position="336"/>
        <end position="360"/>
    </location>
</feature>
<feature type="transmembrane region" description="Helical" evidence="6">
    <location>
        <begin position="246"/>
        <end position="264"/>
    </location>
</feature>
<dbReference type="Gene3D" id="1.20.1740.10">
    <property type="entry name" value="Amino acid/polyamine transporter I"/>
    <property type="match status" value="1"/>
</dbReference>
<feature type="transmembrane region" description="Helical" evidence="6">
    <location>
        <begin position="410"/>
        <end position="435"/>
    </location>
</feature>
<feature type="region of interest" description="Disordered" evidence="5">
    <location>
        <begin position="1"/>
        <end position="30"/>
    </location>
</feature>
<dbReference type="InterPro" id="IPR002293">
    <property type="entry name" value="AA/rel_permease1"/>
</dbReference>